<proteinExistence type="inferred from homology"/>
<dbReference type="PANTHER" id="PTHR30327">
    <property type="entry name" value="UNCHARACTERIZED PROTEIN YQGE"/>
    <property type="match status" value="1"/>
</dbReference>
<dbReference type="Gene3D" id="3.40.1740.10">
    <property type="entry name" value="VC0467-like"/>
    <property type="match status" value="1"/>
</dbReference>
<evidence type="ECO:0000313" key="2">
    <source>
        <dbReference type="EMBL" id="MCO6047579.1"/>
    </source>
</evidence>
<protein>
    <submittedName>
        <fullName evidence="2">YqgE/AlgH family protein</fullName>
    </submittedName>
</protein>
<reference evidence="2" key="1">
    <citation type="submission" date="2022-06" db="EMBL/GenBank/DDBJ databases">
        <title>Aeoliella straminimaris, a novel planctomycete from sediments.</title>
        <authorList>
            <person name="Vitorino I.R."/>
            <person name="Lage O.M."/>
        </authorList>
    </citation>
    <scope>NUCLEOTIDE SEQUENCE</scope>
    <source>
        <strain evidence="2">ICT_H6.2</strain>
    </source>
</reference>
<evidence type="ECO:0000313" key="3">
    <source>
        <dbReference type="Proteomes" id="UP001155241"/>
    </source>
</evidence>
<dbReference type="PANTHER" id="PTHR30327:SF1">
    <property type="entry name" value="UPF0301 PROTEIN YQGE"/>
    <property type="match status" value="1"/>
</dbReference>
<organism evidence="2 3">
    <name type="scientific">Aeoliella straminimaris</name>
    <dbReference type="NCBI Taxonomy" id="2954799"/>
    <lineage>
        <taxon>Bacteria</taxon>
        <taxon>Pseudomonadati</taxon>
        <taxon>Planctomycetota</taxon>
        <taxon>Planctomycetia</taxon>
        <taxon>Pirellulales</taxon>
        <taxon>Lacipirellulaceae</taxon>
        <taxon>Aeoliella</taxon>
    </lineage>
</organism>
<comment type="caution">
    <text evidence="2">The sequence shown here is derived from an EMBL/GenBank/DDBJ whole genome shotgun (WGS) entry which is preliminary data.</text>
</comment>
<dbReference type="Pfam" id="PF02622">
    <property type="entry name" value="DUF179"/>
    <property type="match status" value="1"/>
</dbReference>
<sequence>MSFIGGKLLVASRTLRDPNFARTVVLMLEHAEEGALGVVLNRPSPKTVCEVWESLGEQFVDNDEFVYLGGPVPGPLIALHAIQELGEKQIIPGVYMSVQREVIEQLVHTPDTRLRLFSGHSGWGGGQLEDELEVGGWHVADAVTDDVFGDTEFDHLWSQVLKRIALNIMLPGVSPDDLPPDPSMN</sequence>
<dbReference type="SUPFAM" id="SSF143456">
    <property type="entry name" value="VC0467-like"/>
    <property type="match status" value="1"/>
</dbReference>
<dbReference type="RefSeq" id="WP_252855689.1">
    <property type="nucleotide sequence ID" value="NZ_JAMXLR010000092.1"/>
</dbReference>
<keyword evidence="3" id="KW-1185">Reference proteome</keyword>
<dbReference type="AlphaFoldDB" id="A0A9X2JKX2"/>
<accession>A0A9X2JKX2</accession>
<gene>
    <name evidence="2" type="ORF">NG895_27050</name>
</gene>
<dbReference type="GO" id="GO:0005829">
    <property type="term" value="C:cytosol"/>
    <property type="evidence" value="ECO:0007669"/>
    <property type="project" value="TreeGrafter"/>
</dbReference>
<dbReference type="Proteomes" id="UP001155241">
    <property type="component" value="Unassembled WGS sequence"/>
</dbReference>
<dbReference type="EMBL" id="JAMXLR010000092">
    <property type="protein sequence ID" value="MCO6047579.1"/>
    <property type="molecule type" value="Genomic_DNA"/>
</dbReference>
<comment type="similarity">
    <text evidence="1">Belongs to the UPF0301 (AlgH) family.</text>
</comment>
<dbReference type="InterPro" id="IPR003774">
    <property type="entry name" value="AlgH-like"/>
</dbReference>
<name>A0A9X2JKX2_9BACT</name>
<evidence type="ECO:0000256" key="1">
    <source>
        <dbReference type="ARBA" id="ARBA00009600"/>
    </source>
</evidence>